<reference evidence="2" key="1">
    <citation type="submission" date="2014-12" db="EMBL/GenBank/DDBJ databases">
        <title>Insight into the proteome of Arion vulgaris.</title>
        <authorList>
            <person name="Aradska J."/>
            <person name="Bulat T."/>
            <person name="Smidak R."/>
            <person name="Sarate P."/>
            <person name="Gangsoo J."/>
            <person name="Sialana F."/>
            <person name="Bilban M."/>
            <person name="Lubec G."/>
        </authorList>
    </citation>
    <scope>NUCLEOTIDE SEQUENCE</scope>
    <source>
        <tissue evidence="2">Skin</tissue>
    </source>
</reference>
<proteinExistence type="predicted"/>
<organism evidence="2">
    <name type="scientific">Arion vulgaris</name>
    <dbReference type="NCBI Taxonomy" id="1028688"/>
    <lineage>
        <taxon>Eukaryota</taxon>
        <taxon>Metazoa</taxon>
        <taxon>Spiralia</taxon>
        <taxon>Lophotrochozoa</taxon>
        <taxon>Mollusca</taxon>
        <taxon>Gastropoda</taxon>
        <taxon>Heterobranchia</taxon>
        <taxon>Euthyneura</taxon>
        <taxon>Panpulmonata</taxon>
        <taxon>Eupulmonata</taxon>
        <taxon>Stylommatophora</taxon>
        <taxon>Helicina</taxon>
        <taxon>Arionoidea</taxon>
        <taxon>Arionidae</taxon>
        <taxon>Arion</taxon>
    </lineage>
</organism>
<protein>
    <submittedName>
        <fullName evidence="2">Uncharacterized protein</fullName>
    </submittedName>
</protein>
<dbReference type="EMBL" id="HACG01019288">
    <property type="protein sequence ID" value="CEK66153.1"/>
    <property type="molecule type" value="Transcribed_RNA"/>
</dbReference>
<dbReference type="AlphaFoldDB" id="A0A0B6ZCB6"/>
<evidence type="ECO:0000313" key="2">
    <source>
        <dbReference type="EMBL" id="CEK66153.1"/>
    </source>
</evidence>
<name>A0A0B6ZCB6_9EUPU</name>
<sequence>GNTLLHIAAQAKFSHHSLRAVELLCQWNVLTDMQNKEEKLAIQYLRSGDRRTQYLKQFMVDKTVSSVSKDHLRMDAESSGTNVLKDPGSIRPKVQQHSEANLSSIQTLRAKMKAKLLNLPSYYNP</sequence>
<feature type="region of interest" description="Disordered" evidence="1">
    <location>
        <begin position="71"/>
        <end position="98"/>
    </location>
</feature>
<feature type="non-terminal residue" evidence="2">
    <location>
        <position position="125"/>
    </location>
</feature>
<evidence type="ECO:0000256" key="1">
    <source>
        <dbReference type="SAM" id="MobiDB-lite"/>
    </source>
</evidence>
<feature type="non-terminal residue" evidence="2">
    <location>
        <position position="1"/>
    </location>
</feature>
<gene>
    <name evidence="2" type="primary">ORF57490</name>
</gene>
<accession>A0A0B6ZCB6</accession>